<dbReference type="InterPro" id="IPR002893">
    <property type="entry name" value="Znf_MYND"/>
</dbReference>
<dbReference type="EMBL" id="KN846963">
    <property type="protein sequence ID" value="KIW62436.1"/>
    <property type="molecule type" value="Genomic_DNA"/>
</dbReference>
<accession>A0A0D2CBQ2</accession>
<proteinExistence type="predicted"/>
<gene>
    <name evidence="7" type="ORF">PV04_10609</name>
</gene>
<name>A0A0D2CBQ2_9EURO</name>
<protein>
    <recommendedName>
        <fullName evidence="6">MYND-type domain-containing protein</fullName>
    </recommendedName>
</protein>
<evidence type="ECO:0000313" key="7">
    <source>
        <dbReference type="EMBL" id="KIW62436.1"/>
    </source>
</evidence>
<sequence length="289" mass="32021">MSSQNSSQTITSYCFRCQHRPGPEEVPLKRCARCRARHYCSTDCQRNDWPRHKQECRVLADGGEAPTRNRTTMRLTGLPGHDESARSPDPDVIYYLKTSKPHMLDVSISGPYYPLDEVLDQLHARMEIEGSTGGDTLDDLVSSGAFPNVEHFNAPLPDGNIMKFQLLRERNRDVVRALPCKVWNVSVACPNMGVGDSGPGSRYPPVEDMEMRGTFLTLQAANTEAERVLGELKAEAGTSAVMQKSYRDGLVEGFVVSSRGRTARAKAVQVRCDDGQIQQVDRSGNPIHA</sequence>
<evidence type="ECO:0000256" key="1">
    <source>
        <dbReference type="ARBA" id="ARBA00022723"/>
    </source>
</evidence>
<evidence type="ECO:0000313" key="8">
    <source>
        <dbReference type="Proteomes" id="UP000054266"/>
    </source>
</evidence>
<dbReference type="PROSITE" id="PS01360">
    <property type="entry name" value="ZF_MYND_1"/>
    <property type="match status" value="1"/>
</dbReference>
<dbReference type="GO" id="GO:0008270">
    <property type="term" value="F:zinc ion binding"/>
    <property type="evidence" value="ECO:0007669"/>
    <property type="project" value="UniProtKB-KW"/>
</dbReference>
<feature type="domain" description="MYND-type" evidence="6">
    <location>
        <begin position="14"/>
        <end position="56"/>
    </location>
</feature>
<evidence type="ECO:0000259" key="6">
    <source>
        <dbReference type="PROSITE" id="PS50865"/>
    </source>
</evidence>
<evidence type="ECO:0000256" key="5">
    <source>
        <dbReference type="SAM" id="MobiDB-lite"/>
    </source>
</evidence>
<keyword evidence="2 4" id="KW-0863">Zinc-finger</keyword>
<evidence type="ECO:0000256" key="4">
    <source>
        <dbReference type="PROSITE-ProRule" id="PRU00134"/>
    </source>
</evidence>
<keyword evidence="1" id="KW-0479">Metal-binding</keyword>
<dbReference type="Pfam" id="PF01753">
    <property type="entry name" value="zf-MYND"/>
    <property type="match status" value="1"/>
</dbReference>
<organism evidence="7 8">
    <name type="scientific">Phialophora macrospora</name>
    <dbReference type="NCBI Taxonomy" id="1851006"/>
    <lineage>
        <taxon>Eukaryota</taxon>
        <taxon>Fungi</taxon>
        <taxon>Dikarya</taxon>
        <taxon>Ascomycota</taxon>
        <taxon>Pezizomycotina</taxon>
        <taxon>Eurotiomycetes</taxon>
        <taxon>Chaetothyriomycetidae</taxon>
        <taxon>Chaetothyriales</taxon>
        <taxon>Herpotrichiellaceae</taxon>
        <taxon>Phialophora</taxon>
    </lineage>
</organism>
<keyword evidence="8" id="KW-1185">Reference proteome</keyword>
<reference evidence="7 8" key="1">
    <citation type="submission" date="2015-01" db="EMBL/GenBank/DDBJ databases">
        <title>The Genome Sequence of Capronia semiimmersa CBS27337.</title>
        <authorList>
            <consortium name="The Broad Institute Genomics Platform"/>
            <person name="Cuomo C."/>
            <person name="de Hoog S."/>
            <person name="Gorbushina A."/>
            <person name="Stielow B."/>
            <person name="Teixiera M."/>
            <person name="Abouelleil A."/>
            <person name="Chapman S.B."/>
            <person name="Priest M."/>
            <person name="Young S.K."/>
            <person name="Wortman J."/>
            <person name="Nusbaum C."/>
            <person name="Birren B."/>
        </authorList>
    </citation>
    <scope>NUCLEOTIDE SEQUENCE [LARGE SCALE GENOMIC DNA]</scope>
    <source>
        <strain evidence="7 8">CBS 27337</strain>
    </source>
</reference>
<dbReference type="PROSITE" id="PS50865">
    <property type="entry name" value="ZF_MYND_2"/>
    <property type="match status" value="1"/>
</dbReference>
<dbReference type="SUPFAM" id="SSF144232">
    <property type="entry name" value="HIT/MYND zinc finger-like"/>
    <property type="match status" value="1"/>
</dbReference>
<dbReference type="HOGENOM" id="CLU_083926_0_0_1"/>
<evidence type="ECO:0000256" key="2">
    <source>
        <dbReference type="ARBA" id="ARBA00022771"/>
    </source>
</evidence>
<feature type="region of interest" description="Disordered" evidence="5">
    <location>
        <begin position="63"/>
        <end position="86"/>
    </location>
</feature>
<evidence type="ECO:0000256" key="3">
    <source>
        <dbReference type="ARBA" id="ARBA00022833"/>
    </source>
</evidence>
<dbReference type="Proteomes" id="UP000054266">
    <property type="component" value="Unassembled WGS sequence"/>
</dbReference>
<dbReference type="STRING" id="5601.A0A0D2CBQ2"/>
<keyword evidence="3" id="KW-0862">Zinc</keyword>
<dbReference type="AlphaFoldDB" id="A0A0D2CBQ2"/>
<dbReference type="Gene3D" id="6.10.140.2220">
    <property type="match status" value="1"/>
</dbReference>